<organism evidence="1 2">
    <name type="scientific">Marine Group III euryarchaeote CG-Epi2</name>
    <dbReference type="NCBI Taxonomy" id="1888996"/>
    <lineage>
        <taxon>Archaea</taxon>
        <taxon>Methanobacteriati</taxon>
        <taxon>Thermoplasmatota</taxon>
        <taxon>Thermoplasmata</taxon>
        <taxon>Candidatus Thermoprofundales</taxon>
    </lineage>
</organism>
<evidence type="ECO:0000313" key="1">
    <source>
        <dbReference type="EMBL" id="OIR23029.1"/>
    </source>
</evidence>
<name>A0A1J5U2Q0_9ARCH</name>
<dbReference type="AlphaFoldDB" id="A0A1J5U2Q0"/>
<gene>
    <name evidence="1" type="ORF">BET99_02950</name>
</gene>
<proteinExistence type="predicted"/>
<comment type="caution">
    <text evidence="1">The sequence shown here is derived from an EMBL/GenBank/DDBJ whole genome shotgun (WGS) entry which is preliminary data.</text>
</comment>
<reference evidence="1 2" key="1">
    <citation type="submission" date="2016-08" db="EMBL/GenBank/DDBJ databases">
        <title>New Insights into Marine Group III Euryarchaeota, from dark to light.</title>
        <authorList>
            <person name="Haro-Moreno J.M."/>
            <person name="Rodriguez-Valera F."/>
            <person name="Lopez-Garcia P."/>
            <person name="Moreira D."/>
            <person name="Martin-Cuadrado A.B."/>
        </authorList>
    </citation>
    <scope>NUCLEOTIDE SEQUENCE [LARGE SCALE GENOMIC DNA]</scope>
    <source>
        <strain evidence="1">CG-Epi2</strain>
    </source>
</reference>
<dbReference type="Gene3D" id="3.40.50.300">
    <property type="entry name" value="P-loop containing nucleotide triphosphate hydrolases"/>
    <property type="match status" value="1"/>
</dbReference>
<dbReference type="SUPFAM" id="SSF52540">
    <property type="entry name" value="P-loop containing nucleoside triphosphate hydrolases"/>
    <property type="match status" value="1"/>
</dbReference>
<dbReference type="Proteomes" id="UP000183615">
    <property type="component" value="Unassembled WGS sequence"/>
</dbReference>
<accession>A0A1J5U2Q0</accession>
<sequence>MYYIIGLTGRNAAGKGTVADLLKKRDFIYHSLSDTLREELSKRNMEESRDNLISIGNSLRSQGGPGVLADLMIKNINTSDNHIIDSIRNPSEVHSLRRHYSEHKFILISIDADPKIRFDRLMQRERKGDSKNWEQFLEQELLEENSDDPNKQQLFNTIKEADFNIDNSGNLADLEDKLSLIIDNL</sequence>
<dbReference type="PANTHER" id="PTHR41930:SF1">
    <property type="entry name" value="DEPHOSPHO-COA KINASE"/>
    <property type="match status" value="1"/>
</dbReference>
<dbReference type="InterPro" id="IPR027417">
    <property type="entry name" value="P-loop_NTPase"/>
</dbReference>
<evidence type="ECO:0008006" key="3">
    <source>
        <dbReference type="Google" id="ProtNLM"/>
    </source>
</evidence>
<evidence type="ECO:0000313" key="2">
    <source>
        <dbReference type="Proteomes" id="UP000183615"/>
    </source>
</evidence>
<dbReference type="PANTHER" id="PTHR41930">
    <property type="entry name" value="UPF0200 PROTEIN MJ1399"/>
    <property type="match status" value="1"/>
</dbReference>
<protein>
    <recommendedName>
        <fullName evidence="3">Dephospho-CoA kinase</fullName>
    </recommendedName>
</protein>
<dbReference type="EMBL" id="MIYZ01000002">
    <property type="protein sequence ID" value="OIR23029.1"/>
    <property type="molecule type" value="Genomic_DNA"/>
</dbReference>
<dbReference type="Pfam" id="PF13238">
    <property type="entry name" value="AAA_18"/>
    <property type="match status" value="1"/>
</dbReference>